<keyword evidence="3 7" id="KW-0560">Oxidoreductase</keyword>
<keyword evidence="1" id="KW-0001">2Fe-2S</keyword>
<evidence type="ECO:0000313" key="7">
    <source>
        <dbReference type="EMBL" id="CUV02670.1"/>
    </source>
</evidence>
<dbReference type="InterPro" id="IPR017941">
    <property type="entry name" value="Rieske_2Fe-2S"/>
</dbReference>
<evidence type="ECO:0000256" key="5">
    <source>
        <dbReference type="ARBA" id="ARBA00023014"/>
    </source>
</evidence>
<dbReference type="PROSITE" id="PS51296">
    <property type="entry name" value="RIESKE"/>
    <property type="match status" value="1"/>
</dbReference>
<dbReference type="PANTHER" id="PTHR21266:SF59">
    <property type="entry name" value="BLR4922 PROTEIN"/>
    <property type="match status" value="1"/>
</dbReference>
<keyword evidence="4" id="KW-0408">Iron</keyword>
<feature type="domain" description="Rieske" evidence="6">
    <location>
        <begin position="28"/>
        <end position="132"/>
    </location>
</feature>
<dbReference type="SUPFAM" id="SSF50022">
    <property type="entry name" value="ISP domain"/>
    <property type="match status" value="1"/>
</dbReference>
<keyword evidence="7" id="KW-0808">Transferase</keyword>
<evidence type="ECO:0000256" key="3">
    <source>
        <dbReference type="ARBA" id="ARBA00023002"/>
    </source>
</evidence>
<gene>
    <name evidence="7" type="ORF">MGWOODY_Clf1524</name>
</gene>
<dbReference type="GO" id="GO:0046872">
    <property type="term" value="F:metal ion binding"/>
    <property type="evidence" value="ECO:0007669"/>
    <property type="project" value="UniProtKB-KW"/>
</dbReference>
<dbReference type="SUPFAM" id="SSF55961">
    <property type="entry name" value="Bet v1-like"/>
    <property type="match status" value="1"/>
</dbReference>
<evidence type="ECO:0000259" key="6">
    <source>
        <dbReference type="PROSITE" id="PS51296"/>
    </source>
</evidence>
<reference evidence="7" key="1">
    <citation type="submission" date="2015-10" db="EMBL/GenBank/DDBJ databases">
        <authorList>
            <person name="Gilbert D.G."/>
        </authorList>
    </citation>
    <scope>NUCLEOTIDE SEQUENCE</scope>
</reference>
<keyword evidence="2" id="KW-0479">Metal-binding</keyword>
<dbReference type="AlphaFoldDB" id="A0A160VD98"/>
<evidence type="ECO:0000256" key="4">
    <source>
        <dbReference type="ARBA" id="ARBA00023004"/>
    </source>
</evidence>
<evidence type="ECO:0000256" key="2">
    <source>
        <dbReference type="ARBA" id="ARBA00022723"/>
    </source>
</evidence>
<dbReference type="Gene3D" id="3.90.380.10">
    <property type="entry name" value="Naphthalene 1,2-dioxygenase Alpha Subunit, Chain A, domain 1"/>
    <property type="match status" value="1"/>
</dbReference>
<protein>
    <submittedName>
        <fullName evidence="7">Vanillate O-demethylase oxygenase subunit</fullName>
        <ecNumber evidence="7">1.14.13.82</ecNumber>
    </submittedName>
</protein>
<dbReference type="InterPro" id="IPR050584">
    <property type="entry name" value="Cholesterol_7-desaturase"/>
</dbReference>
<keyword evidence="5" id="KW-0411">Iron-sulfur</keyword>
<name>A0A160VD98_9ZZZZ</name>
<proteinExistence type="predicted"/>
<dbReference type="EMBL" id="FAXA01000286">
    <property type="protein sequence ID" value="CUV02670.1"/>
    <property type="molecule type" value="Genomic_DNA"/>
</dbReference>
<dbReference type="GO" id="GO:0018489">
    <property type="term" value="F:vanillate monooxygenase activity"/>
    <property type="evidence" value="ECO:0007669"/>
    <property type="project" value="UniProtKB-EC"/>
</dbReference>
<organism evidence="7">
    <name type="scientific">hydrothermal vent metagenome</name>
    <dbReference type="NCBI Taxonomy" id="652676"/>
    <lineage>
        <taxon>unclassified sequences</taxon>
        <taxon>metagenomes</taxon>
        <taxon>ecological metagenomes</taxon>
    </lineage>
</organism>
<keyword evidence="7" id="KW-0489">Methyltransferase</keyword>
<accession>A0A160VD98</accession>
<dbReference type="GO" id="GO:0032259">
    <property type="term" value="P:methylation"/>
    <property type="evidence" value="ECO:0007669"/>
    <property type="project" value="UniProtKB-KW"/>
</dbReference>
<dbReference type="PANTHER" id="PTHR21266">
    <property type="entry name" value="IRON-SULFUR DOMAIN CONTAINING PROTEIN"/>
    <property type="match status" value="1"/>
</dbReference>
<dbReference type="InterPro" id="IPR036922">
    <property type="entry name" value="Rieske_2Fe-2S_sf"/>
</dbReference>
<dbReference type="GO" id="GO:0008168">
    <property type="term" value="F:methyltransferase activity"/>
    <property type="evidence" value="ECO:0007669"/>
    <property type="project" value="UniProtKB-KW"/>
</dbReference>
<dbReference type="Pfam" id="PF00355">
    <property type="entry name" value="Rieske"/>
    <property type="match status" value="1"/>
</dbReference>
<dbReference type="EC" id="1.14.13.82" evidence="7"/>
<evidence type="ECO:0000256" key="1">
    <source>
        <dbReference type="ARBA" id="ARBA00022714"/>
    </source>
</evidence>
<sequence>MLTAEANERLTRVGPGTPMGDLMRRYWIPVRPLVELKEEEVMPIRILGEDLVLFITKKGDLGLIGERCPHRMTLMKYGFPDEDGLRCCYHGWMFAPDGQCIDTPLESPTNKLKDQVKIGSYPVQEMGGLVWTYMGPQPVPLLPPWDLFVMPNAIRQIGISHLACNWLQCHENTGDPAHSVYLHGYNFKYILEKKGELEERTKDRQMSTLHSRIDMGRGIESLYAHETQYGMEKGINYSKALGADKDRQSRHSTVIFPFFTQTGGPGQVRQEFQIRVPIDDTNTYHIAYGCYMGLGGVEAGEQESVPYYDIPIYDEDGSPIWDFVLAQDSHAWVGQGDIMDRTVEHLGRTDLPIVFMRRQFEEQMLIVEDGGDPKNVFRDSSSMPDLIHGGIWDESNSSVTGAGGAVSSFRSAYHKGYGIDDADRYGPAMPEIIDLMQRIDDHHTADEV</sequence>
<dbReference type="GO" id="GO:0051537">
    <property type="term" value="F:2 iron, 2 sulfur cluster binding"/>
    <property type="evidence" value="ECO:0007669"/>
    <property type="project" value="UniProtKB-KW"/>
</dbReference>
<dbReference type="Gene3D" id="2.102.10.10">
    <property type="entry name" value="Rieske [2Fe-2S] iron-sulphur domain"/>
    <property type="match status" value="1"/>
</dbReference>